<keyword evidence="5" id="KW-0862">Zinc</keyword>
<evidence type="ECO:0000256" key="3">
    <source>
        <dbReference type="ARBA" id="ARBA00022723"/>
    </source>
</evidence>
<dbReference type="InterPro" id="IPR050072">
    <property type="entry name" value="Peptidase_M20A"/>
</dbReference>
<name>A0A6A6ARN8_9PLEO</name>
<dbReference type="InterPro" id="IPR001261">
    <property type="entry name" value="ArgE/DapE_CS"/>
</dbReference>
<dbReference type="Pfam" id="PF01546">
    <property type="entry name" value="Peptidase_M20"/>
    <property type="match status" value="1"/>
</dbReference>
<dbReference type="PANTHER" id="PTHR43808">
    <property type="entry name" value="ACETYLORNITHINE DEACETYLASE"/>
    <property type="match status" value="1"/>
</dbReference>
<accession>A0A6A6ARN8</accession>
<dbReference type="AlphaFoldDB" id="A0A6A6ARN8"/>
<proteinExistence type="inferred from homology"/>
<protein>
    <submittedName>
        <fullName evidence="8">Zn-dependent exopeptidase</fullName>
    </submittedName>
</protein>
<dbReference type="GO" id="GO:0016787">
    <property type="term" value="F:hydrolase activity"/>
    <property type="evidence" value="ECO:0007669"/>
    <property type="project" value="UniProtKB-KW"/>
</dbReference>
<feature type="signal peptide" evidence="6">
    <location>
        <begin position="1"/>
        <end position="18"/>
    </location>
</feature>
<feature type="chain" id="PRO_5025636411" evidence="6">
    <location>
        <begin position="19"/>
        <end position="412"/>
    </location>
</feature>
<dbReference type="RefSeq" id="XP_033527894.1">
    <property type="nucleotide sequence ID" value="XM_033662243.1"/>
</dbReference>
<comment type="cofactor">
    <cofactor evidence="1">
        <name>Zn(2+)</name>
        <dbReference type="ChEBI" id="CHEBI:29105"/>
    </cofactor>
</comment>
<keyword evidence="6" id="KW-0732">Signal</keyword>
<evidence type="ECO:0000256" key="6">
    <source>
        <dbReference type="SAM" id="SignalP"/>
    </source>
</evidence>
<dbReference type="SUPFAM" id="SSF53187">
    <property type="entry name" value="Zn-dependent exopeptidases"/>
    <property type="match status" value="1"/>
</dbReference>
<dbReference type="CDD" id="cd05652">
    <property type="entry name" value="M20_ArgE_DapE-like_fungal"/>
    <property type="match status" value="1"/>
</dbReference>
<evidence type="ECO:0000256" key="4">
    <source>
        <dbReference type="ARBA" id="ARBA00022801"/>
    </source>
</evidence>
<dbReference type="Gene3D" id="3.40.630.10">
    <property type="entry name" value="Zn peptidases"/>
    <property type="match status" value="1"/>
</dbReference>
<dbReference type="SUPFAM" id="SSF55031">
    <property type="entry name" value="Bacterial exopeptidase dimerisation domain"/>
    <property type="match status" value="1"/>
</dbReference>
<gene>
    <name evidence="8" type="ORF">P153DRAFT_158026</name>
</gene>
<keyword evidence="4" id="KW-0378">Hydrolase</keyword>
<dbReference type="Gene3D" id="3.30.70.360">
    <property type="match status" value="1"/>
</dbReference>
<dbReference type="OrthoDB" id="3064516at2759"/>
<organism evidence="8 9">
    <name type="scientific">Dothidotthia symphoricarpi CBS 119687</name>
    <dbReference type="NCBI Taxonomy" id="1392245"/>
    <lineage>
        <taxon>Eukaryota</taxon>
        <taxon>Fungi</taxon>
        <taxon>Dikarya</taxon>
        <taxon>Ascomycota</taxon>
        <taxon>Pezizomycotina</taxon>
        <taxon>Dothideomycetes</taxon>
        <taxon>Pleosporomycetidae</taxon>
        <taxon>Pleosporales</taxon>
        <taxon>Dothidotthiaceae</taxon>
        <taxon>Dothidotthia</taxon>
    </lineage>
</organism>
<dbReference type="InterPro" id="IPR002933">
    <property type="entry name" value="Peptidase_M20"/>
</dbReference>
<keyword evidence="3" id="KW-0479">Metal-binding</keyword>
<dbReference type="InterPro" id="IPR011650">
    <property type="entry name" value="Peptidase_M20_dimer"/>
</dbReference>
<dbReference type="EMBL" id="ML977499">
    <property type="protein sequence ID" value="KAF2133507.1"/>
    <property type="molecule type" value="Genomic_DNA"/>
</dbReference>
<evidence type="ECO:0000313" key="9">
    <source>
        <dbReference type="Proteomes" id="UP000799771"/>
    </source>
</evidence>
<comment type="similarity">
    <text evidence="2">Belongs to the peptidase M20A family.</text>
</comment>
<dbReference type="PANTHER" id="PTHR43808:SF8">
    <property type="entry name" value="PEPTIDASE M20 DIMERISATION DOMAIN-CONTAINING PROTEIN"/>
    <property type="match status" value="1"/>
</dbReference>
<evidence type="ECO:0000256" key="5">
    <source>
        <dbReference type="ARBA" id="ARBA00022833"/>
    </source>
</evidence>
<dbReference type="PROSITE" id="PS00758">
    <property type="entry name" value="ARGE_DAPE_CPG2_1"/>
    <property type="match status" value="1"/>
</dbReference>
<dbReference type="GeneID" id="54402675"/>
<dbReference type="InterPro" id="IPR036264">
    <property type="entry name" value="Bact_exopeptidase_dim_dom"/>
</dbReference>
<evidence type="ECO:0000256" key="1">
    <source>
        <dbReference type="ARBA" id="ARBA00001947"/>
    </source>
</evidence>
<evidence type="ECO:0000256" key="2">
    <source>
        <dbReference type="ARBA" id="ARBA00006247"/>
    </source>
</evidence>
<keyword evidence="9" id="KW-1185">Reference proteome</keyword>
<dbReference type="GO" id="GO:0046872">
    <property type="term" value="F:metal ion binding"/>
    <property type="evidence" value="ECO:0007669"/>
    <property type="project" value="UniProtKB-KW"/>
</dbReference>
<dbReference type="Pfam" id="PF07687">
    <property type="entry name" value="M20_dimer"/>
    <property type="match status" value="1"/>
</dbReference>
<evidence type="ECO:0000259" key="7">
    <source>
        <dbReference type="Pfam" id="PF07687"/>
    </source>
</evidence>
<evidence type="ECO:0000313" key="8">
    <source>
        <dbReference type="EMBL" id="KAF2133507.1"/>
    </source>
</evidence>
<sequence>MAILAPILAFFLFSLVSAAPQASPSPSSLSPSPSASNSSISLTSEETEELYKLHEELVNIPSISGDEVECAEYVSEYLEELGYYVEKLQVGTTGTFNVFAYSTALKNEGVWPEVLITSHVDTVPPFFPFERRERNGTIYHSGRGTVDAKGSVATMITATHKFLQSRSDTPRLAMLFVVSEETGGAGMQAFAAHARNQTFRAAIFGEPTEGKLASGHKGNLGLTLNVVGKAAHSAYPWLGVSAINFLADAIVALNSLEPALPAGDLLGATTLNTGRIQGGVASNVVPESANASISIRVAQSQDNAVELVRAMVAGMLSPIVQRAADAGANFTLTFANASYPAVILNTDVEGLEVAPVFYGTDIPSLPQVQKRYLFGAGSIEVSHTAGEELSQGELVRAAEAYGMILSTLFPEG</sequence>
<dbReference type="Proteomes" id="UP000799771">
    <property type="component" value="Unassembled WGS sequence"/>
</dbReference>
<feature type="domain" description="Peptidase M20 dimerisation" evidence="7">
    <location>
        <begin position="215"/>
        <end position="303"/>
    </location>
</feature>
<reference evidence="8" key="1">
    <citation type="journal article" date="2020" name="Stud. Mycol.">
        <title>101 Dothideomycetes genomes: a test case for predicting lifestyles and emergence of pathogens.</title>
        <authorList>
            <person name="Haridas S."/>
            <person name="Albert R."/>
            <person name="Binder M."/>
            <person name="Bloem J."/>
            <person name="Labutti K."/>
            <person name="Salamov A."/>
            <person name="Andreopoulos B."/>
            <person name="Baker S."/>
            <person name="Barry K."/>
            <person name="Bills G."/>
            <person name="Bluhm B."/>
            <person name="Cannon C."/>
            <person name="Castanera R."/>
            <person name="Culley D."/>
            <person name="Daum C."/>
            <person name="Ezra D."/>
            <person name="Gonzalez J."/>
            <person name="Henrissat B."/>
            <person name="Kuo A."/>
            <person name="Liang C."/>
            <person name="Lipzen A."/>
            <person name="Lutzoni F."/>
            <person name="Magnuson J."/>
            <person name="Mondo S."/>
            <person name="Nolan M."/>
            <person name="Ohm R."/>
            <person name="Pangilinan J."/>
            <person name="Park H.-J."/>
            <person name="Ramirez L."/>
            <person name="Alfaro M."/>
            <person name="Sun H."/>
            <person name="Tritt A."/>
            <person name="Yoshinaga Y."/>
            <person name="Zwiers L.-H."/>
            <person name="Turgeon B."/>
            <person name="Goodwin S."/>
            <person name="Spatafora J."/>
            <person name="Crous P."/>
            <person name="Grigoriev I."/>
        </authorList>
    </citation>
    <scope>NUCLEOTIDE SEQUENCE</scope>
    <source>
        <strain evidence="8">CBS 119687</strain>
    </source>
</reference>